<comment type="caution">
    <text evidence="13">The sequence shown here is derived from an EMBL/GenBank/DDBJ whole genome shotgun (WGS) entry which is preliminary data.</text>
</comment>
<dbReference type="Proteomes" id="UP000663882">
    <property type="component" value="Unassembled WGS sequence"/>
</dbReference>
<dbReference type="AlphaFoldDB" id="A0A818RI55"/>
<dbReference type="EMBL" id="CAJOBE010000551">
    <property type="protein sequence ID" value="CAF3657952.1"/>
    <property type="molecule type" value="Genomic_DNA"/>
</dbReference>
<evidence type="ECO:0000313" key="15">
    <source>
        <dbReference type="EMBL" id="CAF4019347.1"/>
    </source>
</evidence>
<evidence type="ECO:0000256" key="8">
    <source>
        <dbReference type="SAM" id="Phobius"/>
    </source>
</evidence>
<dbReference type="SUPFAM" id="SSF81321">
    <property type="entry name" value="Family A G protein-coupled receptor-like"/>
    <property type="match status" value="1"/>
</dbReference>
<dbReference type="Proteomes" id="UP000663889">
    <property type="component" value="Unassembled WGS sequence"/>
</dbReference>
<feature type="domain" description="G-protein coupled receptors family 1 profile" evidence="9">
    <location>
        <begin position="32"/>
        <end position="286"/>
    </location>
</feature>
<dbReference type="EMBL" id="CAJOAX010000928">
    <property type="protein sequence ID" value="CAF3667597.1"/>
    <property type="molecule type" value="Genomic_DNA"/>
</dbReference>
<evidence type="ECO:0000313" key="12">
    <source>
        <dbReference type="EMBL" id="CAF1422888.1"/>
    </source>
</evidence>
<feature type="transmembrane region" description="Helical" evidence="8">
    <location>
        <begin position="263"/>
        <end position="288"/>
    </location>
</feature>
<keyword evidence="3 8" id="KW-1133">Transmembrane helix</keyword>
<keyword evidence="2 8" id="KW-0812">Transmembrane</keyword>
<dbReference type="EMBL" id="CAJNOT010004237">
    <property type="protein sequence ID" value="CAF1422888.1"/>
    <property type="molecule type" value="Genomic_DNA"/>
</dbReference>
<evidence type="ECO:0000256" key="2">
    <source>
        <dbReference type="ARBA" id="ARBA00022692"/>
    </source>
</evidence>
<feature type="transmembrane region" description="Helical" evidence="8">
    <location>
        <begin position="175"/>
        <end position="202"/>
    </location>
</feature>
<evidence type="ECO:0000256" key="1">
    <source>
        <dbReference type="ARBA" id="ARBA00004141"/>
    </source>
</evidence>
<evidence type="ECO:0000256" key="4">
    <source>
        <dbReference type="ARBA" id="ARBA00023040"/>
    </source>
</evidence>
<evidence type="ECO:0000313" key="11">
    <source>
        <dbReference type="EMBL" id="CAF1416360.1"/>
    </source>
</evidence>
<evidence type="ECO:0000313" key="14">
    <source>
        <dbReference type="EMBL" id="CAF3667597.1"/>
    </source>
</evidence>
<keyword evidence="4" id="KW-0297">G-protein coupled receptor</keyword>
<dbReference type="Gene3D" id="1.20.1070.10">
    <property type="entry name" value="Rhodopsin 7-helix transmembrane proteins"/>
    <property type="match status" value="1"/>
</dbReference>
<organism evidence="13 16">
    <name type="scientific">Rotaria sordida</name>
    <dbReference type="NCBI Taxonomy" id="392033"/>
    <lineage>
        <taxon>Eukaryota</taxon>
        <taxon>Metazoa</taxon>
        <taxon>Spiralia</taxon>
        <taxon>Gnathifera</taxon>
        <taxon>Rotifera</taxon>
        <taxon>Eurotatoria</taxon>
        <taxon>Bdelloidea</taxon>
        <taxon>Philodinida</taxon>
        <taxon>Philodinidae</taxon>
        <taxon>Rotaria</taxon>
    </lineage>
</organism>
<evidence type="ECO:0000256" key="6">
    <source>
        <dbReference type="ARBA" id="ARBA00023170"/>
    </source>
</evidence>
<dbReference type="InterPro" id="IPR017452">
    <property type="entry name" value="GPCR_Rhodpsn_7TM"/>
</dbReference>
<evidence type="ECO:0000256" key="3">
    <source>
        <dbReference type="ARBA" id="ARBA00022989"/>
    </source>
</evidence>
<sequence length="331" mass="38033">MSAELKAQEILNASKLYTVCVSFTILFAGVFGHVIDILVFTSSKSFRNKQSAFYLTAESIVNCVHLLVSFTSRIAINGFDNDLTKTSIVWCKLRQLFATSCTLLSLTIVCFAAIDQYLSTSYNPYLKQLSTLKLAHCLTYSATIVWILHSIPFMMLTEIRPTYGCSSSNKGLDRYITYVYYLIFTGFLPIVITSIFATLAYINVRRIVRSQIPIIRRRLDRQLTAMILVRVAFLVATTLLYVINRIYTMQVQVNQDDYIQKAIIQLVGAIAYSLFYLNYSGSFYLFLISSERFRRQVKYLLVKKFWRTYCTARVRNNRIVPISHISSVECD</sequence>
<dbReference type="GO" id="GO:0005886">
    <property type="term" value="C:plasma membrane"/>
    <property type="evidence" value="ECO:0007669"/>
    <property type="project" value="TreeGrafter"/>
</dbReference>
<evidence type="ECO:0000313" key="10">
    <source>
        <dbReference type="EMBL" id="CAF1355587.1"/>
    </source>
</evidence>
<feature type="transmembrane region" description="Helical" evidence="8">
    <location>
        <begin position="16"/>
        <end position="40"/>
    </location>
</feature>
<dbReference type="EMBL" id="CAJOBD010005096">
    <property type="protein sequence ID" value="CAF4019347.1"/>
    <property type="molecule type" value="Genomic_DNA"/>
</dbReference>
<dbReference type="PANTHER" id="PTHR24243:SF230">
    <property type="entry name" value="G-PROTEIN COUPLED RECEPTORS FAMILY 1 PROFILE DOMAIN-CONTAINING PROTEIN"/>
    <property type="match status" value="1"/>
</dbReference>
<evidence type="ECO:0000256" key="5">
    <source>
        <dbReference type="ARBA" id="ARBA00023136"/>
    </source>
</evidence>
<name>A0A818RI55_9BILA</name>
<dbReference type="Proteomes" id="UP000663874">
    <property type="component" value="Unassembled WGS sequence"/>
</dbReference>
<dbReference type="EMBL" id="CAJNOU010002874">
    <property type="protein sequence ID" value="CAF1355587.1"/>
    <property type="molecule type" value="Genomic_DNA"/>
</dbReference>
<reference evidence="13" key="1">
    <citation type="submission" date="2021-02" db="EMBL/GenBank/DDBJ databases">
        <authorList>
            <person name="Nowell W R."/>
        </authorList>
    </citation>
    <scope>NUCLEOTIDE SEQUENCE</scope>
</reference>
<dbReference type="GO" id="GO:0004930">
    <property type="term" value="F:G protein-coupled receptor activity"/>
    <property type="evidence" value="ECO:0007669"/>
    <property type="project" value="UniProtKB-KW"/>
</dbReference>
<dbReference type="PANTHER" id="PTHR24243">
    <property type="entry name" value="G-PROTEIN COUPLED RECEPTOR"/>
    <property type="match status" value="1"/>
</dbReference>
<dbReference type="Proteomes" id="UP000663823">
    <property type="component" value="Unassembled WGS sequence"/>
</dbReference>
<gene>
    <name evidence="13" type="ORF">FNK824_LOCUS6375</name>
    <name evidence="15" type="ORF">JBS370_LOCUS27308</name>
    <name evidence="14" type="ORF">OTI717_LOCUS10340</name>
    <name evidence="11" type="ORF">RFH988_LOCUS35426</name>
    <name evidence="10" type="ORF">SEV965_LOCUS29101</name>
    <name evidence="12" type="ORF">ZHD862_LOCUS34024</name>
</gene>
<evidence type="ECO:0000313" key="16">
    <source>
        <dbReference type="Proteomes" id="UP000663874"/>
    </source>
</evidence>
<accession>A0A818RI55</accession>
<dbReference type="Proteomes" id="UP000663836">
    <property type="component" value="Unassembled WGS sequence"/>
</dbReference>
<dbReference type="PROSITE" id="PS50262">
    <property type="entry name" value="G_PROTEIN_RECEP_F1_2"/>
    <property type="match status" value="1"/>
</dbReference>
<evidence type="ECO:0000313" key="13">
    <source>
        <dbReference type="EMBL" id="CAF3657952.1"/>
    </source>
</evidence>
<feature type="transmembrane region" description="Helical" evidence="8">
    <location>
        <begin position="96"/>
        <end position="114"/>
    </location>
</feature>
<keyword evidence="5 8" id="KW-0472">Membrane</keyword>
<evidence type="ECO:0000259" key="9">
    <source>
        <dbReference type="PROSITE" id="PS50262"/>
    </source>
</evidence>
<comment type="subcellular location">
    <subcellularLocation>
        <location evidence="1">Membrane</location>
        <topology evidence="1">Multi-pass membrane protein</topology>
    </subcellularLocation>
</comment>
<dbReference type="Proteomes" id="UP000663864">
    <property type="component" value="Unassembled WGS sequence"/>
</dbReference>
<dbReference type="EMBL" id="CAJNOO010005384">
    <property type="protein sequence ID" value="CAF1416360.1"/>
    <property type="molecule type" value="Genomic_DNA"/>
</dbReference>
<feature type="transmembrane region" description="Helical" evidence="8">
    <location>
        <begin position="223"/>
        <end position="243"/>
    </location>
</feature>
<feature type="transmembrane region" description="Helical" evidence="8">
    <location>
        <begin position="52"/>
        <end position="76"/>
    </location>
</feature>
<evidence type="ECO:0000256" key="7">
    <source>
        <dbReference type="ARBA" id="ARBA00023224"/>
    </source>
</evidence>
<dbReference type="OrthoDB" id="10016392at2759"/>
<keyword evidence="6" id="KW-0675">Receptor</keyword>
<keyword evidence="7" id="KW-0807">Transducer</keyword>
<proteinExistence type="predicted"/>
<protein>
    <recommendedName>
        <fullName evidence="9">G-protein coupled receptors family 1 profile domain-containing protein</fullName>
    </recommendedName>
</protein>